<proteinExistence type="predicted"/>
<dbReference type="Proteomes" id="UP000076587">
    <property type="component" value="Unassembled WGS sequence"/>
</dbReference>
<dbReference type="PATRIC" id="fig|1365253.3.peg.880"/>
<accession>A0A167GNI7</accession>
<protein>
    <submittedName>
        <fullName evidence="1">Uncharacterized protein</fullName>
    </submittedName>
</protein>
<reference evidence="1 2" key="1">
    <citation type="submission" date="2013-07" db="EMBL/GenBank/DDBJ databases">
        <title>Comparative Genomic and Metabolomic Analysis of Twelve Strains of Pseudoalteromonas luteoviolacea.</title>
        <authorList>
            <person name="Vynne N.G."/>
            <person name="Mansson M."/>
            <person name="Gram L."/>
        </authorList>
    </citation>
    <scope>NUCLEOTIDE SEQUENCE [LARGE SCALE GENOMIC DNA]</scope>
    <source>
        <strain evidence="1 2">NCIMB 1942</strain>
    </source>
</reference>
<dbReference type="EMBL" id="AUXT01000046">
    <property type="protein sequence ID" value="KZN55853.1"/>
    <property type="molecule type" value="Genomic_DNA"/>
</dbReference>
<organism evidence="1 2">
    <name type="scientific">Pseudoalteromonas luteoviolacea NCIMB 1942</name>
    <dbReference type="NCBI Taxonomy" id="1365253"/>
    <lineage>
        <taxon>Bacteria</taxon>
        <taxon>Pseudomonadati</taxon>
        <taxon>Pseudomonadota</taxon>
        <taxon>Gammaproteobacteria</taxon>
        <taxon>Alteromonadales</taxon>
        <taxon>Pseudoalteromonadaceae</taxon>
        <taxon>Pseudoalteromonas</taxon>
    </lineage>
</organism>
<gene>
    <name evidence="1" type="ORF">N482_05085</name>
</gene>
<evidence type="ECO:0000313" key="1">
    <source>
        <dbReference type="EMBL" id="KZN55853.1"/>
    </source>
</evidence>
<evidence type="ECO:0000313" key="2">
    <source>
        <dbReference type="Proteomes" id="UP000076587"/>
    </source>
</evidence>
<sequence>MVMAIRIVIIYIVYYSSSEALMKKLMLKWLGSYVTKPKVHSVIRPIWQSTGEVFYLLNTLQLRYKSRYGSVSVDSFDISAFEKGSEDLHKKLVNEFGREFTITVCAVGWERLGSQTRVKAIDNAAIFRFNQSLETQSQAVFQHQFNTLDEVNSSDVDISRRVDVFKYYNIQINDFISQLNEANKRIHQDRVKRHGITGENFHKDVFEKIIMV</sequence>
<comment type="caution">
    <text evidence="1">The sequence shown here is derived from an EMBL/GenBank/DDBJ whole genome shotgun (WGS) entry which is preliminary data.</text>
</comment>
<name>A0A167GNI7_9GAMM</name>
<dbReference type="AlphaFoldDB" id="A0A167GNI7"/>